<accession>A0A5S5C8S5</accession>
<dbReference type="PANTHER" id="PTHR34773">
    <property type="entry name" value="FLAGELLAR SECRETION CHAPERONE FLIS"/>
    <property type="match status" value="1"/>
</dbReference>
<keyword evidence="7" id="KW-0966">Cell projection</keyword>
<evidence type="ECO:0000313" key="7">
    <source>
        <dbReference type="EMBL" id="TYP75744.1"/>
    </source>
</evidence>
<sequence>MMQPMQRNKYLETTIQTATPAQLLIMLMDGAIRFSKQAVEAINEQRNQEANEFLLKTQNIISEFIITLDRTSPLADNLLSLYEYYQHLLIQANIKKDAAPVEEVIGYLVEMKETWIQAARTANATGANTNGTANRAAQTVVG</sequence>
<comment type="subcellular location">
    <subcellularLocation>
        <location evidence="1 6">Cytoplasm</location>
        <location evidence="1 6">Cytosol</location>
    </subcellularLocation>
</comment>
<evidence type="ECO:0000256" key="1">
    <source>
        <dbReference type="ARBA" id="ARBA00004514"/>
    </source>
</evidence>
<dbReference type="Pfam" id="PF02561">
    <property type="entry name" value="FliS"/>
    <property type="match status" value="1"/>
</dbReference>
<keyword evidence="5" id="KW-0143">Chaperone</keyword>
<keyword evidence="8" id="KW-1185">Reference proteome</keyword>
<dbReference type="SUPFAM" id="SSF101116">
    <property type="entry name" value="Flagellar export chaperone FliS"/>
    <property type="match status" value="1"/>
</dbReference>
<dbReference type="RefSeq" id="WP_342791308.1">
    <property type="nucleotide sequence ID" value="NZ_VNHS01000004.1"/>
</dbReference>
<name>A0A5S5C8S5_9BACL</name>
<protein>
    <recommendedName>
        <fullName evidence="6">Flagellar secretion chaperone FliS</fullName>
    </recommendedName>
</protein>
<keyword evidence="7" id="KW-0969">Cilium</keyword>
<dbReference type="PANTHER" id="PTHR34773:SF1">
    <property type="entry name" value="FLAGELLAR SECRETION CHAPERONE FLIS"/>
    <property type="match status" value="1"/>
</dbReference>
<dbReference type="Gene3D" id="1.20.120.340">
    <property type="entry name" value="Flagellar protein FliS"/>
    <property type="match status" value="1"/>
</dbReference>
<dbReference type="PIRSF" id="PIRSF039090">
    <property type="entry name" value="Flis"/>
    <property type="match status" value="1"/>
</dbReference>
<proteinExistence type="inferred from homology"/>
<dbReference type="EMBL" id="VNHS01000004">
    <property type="protein sequence ID" value="TYP75744.1"/>
    <property type="molecule type" value="Genomic_DNA"/>
</dbReference>
<dbReference type="InterPro" id="IPR036584">
    <property type="entry name" value="FliS_sf"/>
</dbReference>
<dbReference type="GO" id="GO:0005829">
    <property type="term" value="C:cytosol"/>
    <property type="evidence" value="ECO:0007669"/>
    <property type="project" value="UniProtKB-SubCell"/>
</dbReference>
<dbReference type="AlphaFoldDB" id="A0A5S5C8S5"/>
<keyword evidence="7" id="KW-0282">Flagellum</keyword>
<gene>
    <name evidence="7" type="ORF">BCM02_104425</name>
</gene>
<dbReference type="GO" id="GO:0071973">
    <property type="term" value="P:bacterial-type flagellum-dependent cell motility"/>
    <property type="evidence" value="ECO:0007669"/>
    <property type="project" value="TreeGrafter"/>
</dbReference>
<dbReference type="CDD" id="cd16098">
    <property type="entry name" value="FliS"/>
    <property type="match status" value="1"/>
</dbReference>
<comment type="similarity">
    <text evidence="2 6">Belongs to the FliS family.</text>
</comment>
<comment type="caution">
    <text evidence="7">The sequence shown here is derived from an EMBL/GenBank/DDBJ whole genome shotgun (WGS) entry which is preliminary data.</text>
</comment>
<evidence type="ECO:0000256" key="2">
    <source>
        <dbReference type="ARBA" id="ARBA00008787"/>
    </source>
</evidence>
<evidence type="ECO:0000256" key="3">
    <source>
        <dbReference type="ARBA" id="ARBA00022490"/>
    </source>
</evidence>
<keyword evidence="3 6" id="KW-0963">Cytoplasm</keyword>
<dbReference type="Proteomes" id="UP000323257">
    <property type="component" value="Unassembled WGS sequence"/>
</dbReference>
<evidence type="ECO:0000256" key="4">
    <source>
        <dbReference type="ARBA" id="ARBA00022795"/>
    </source>
</evidence>
<evidence type="ECO:0000256" key="6">
    <source>
        <dbReference type="PIRNR" id="PIRNR039090"/>
    </source>
</evidence>
<organism evidence="7 8">
    <name type="scientific">Paenibacillus methanolicus</name>
    <dbReference type="NCBI Taxonomy" id="582686"/>
    <lineage>
        <taxon>Bacteria</taxon>
        <taxon>Bacillati</taxon>
        <taxon>Bacillota</taxon>
        <taxon>Bacilli</taxon>
        <taxon>Bacillales</taxon>
        <taxon>Paenibacillaceae</taxon>
        <taxon>Paenibacillus</taxon>
    </lineage>
</organism>
<evidence type="ECO:0000313" key="8">
    <source>
        <dbReference type="Proteomes" id="UP000323257"/>
    </source>
</evidence>
<dbReference type="InterPro" id="IPR003713">
    <property type="entry name" value="FliS"/>
</dbReference>
<reference evidence="7 8" key="1">
    <citation type="submission" date="2019-07" db="EMBL/GenBank/DDBJ databases">
        <title>Genomic Encyclopedia of Type Strains, Phase III (KMG-III): the genomes of soil and plant-associated and newly described type strains.</title>
        <authorList>
            <person name="Whitman W."/>
        </authorList>
    </citation>
    <scope>NUCLEOTIDE SEQUENCE [LARGE SCALE GENOMIC DNA]</scope>
    <source>
        <strain evidence="7 8">BL24</strain>
    </source>
</reference>
<keyword evidence="4 6" id="KW-1005">Bacterial flagellum biogenesis</keyword>
<dbReference type="NCBIfam" id="TIGR00208">
    <property type="entry name" value="fliS"/>
    <property type="match status" value="1"/>
</dbReference>
<evidence type="ECO:0000256" key="5">
    <source>
        <dbReference type="ARBA" id="ARBA00023186"/>
    </source>
</evidence>
<dbReference type="GO" id="GO:0044780">
    <property type="term" value="P:bacterial-type flagellum assembly"/>
    <property type="evidence" value="ECO:0007669"/>
    <property type="project" value="InterPro"/>
</dbReference>